<keyword evidence="5" id="KW-1185">Reference proteome</keyword>
<dbReference type="PROSITE" id="PS50801">
    <property type="entry name" value="STAS"/>
    <property type="match status" value="1"/>
</dbReference>
<dbReference type="InterPro" id="IPR003658">
    <property type="entry name" value="Anti-sigma_ant"/>
</dbReference>
<feature type="domain" description="STAS" evidence="3">
    <location>
        <begin position="1"/>
        <end position="106"/>
    </location>
</feature>
<dbReference type="Pfam" id="PF01740">
    <property type="entry name" value="STAS"/>
    <property type="match status" value="1"/>
</dbReference>
<dbReference type="PANTHER" id="PTHR33495:SF2">
    <property type="entry name" value="ANTI-SIGMA FACTOR ANTAGONIST TM_1081-RELATED"/>
    <property type="match status" value="1"/>
</dbReference>
<dbReference type="InterPro" id="IPR036513">
    <property type="entry name" value="STAS_dom_sf"/>
</dbReference>
<dbReference type="NCBIfam" id="TIGR00377">
    <property type="entry name" value="ant_ant_sig"/>
    <property type="match status" value="1"/>
</dbReference>
<gene>
    <name evidence="4" type="ORF">H6G74_23565</name>
</gene>
<evidence type="ECO:0000313" key="5">
    <source>
        <dbReference type="Proteomes" id="UP000603457"/>
    </source>
</evidence>
<evidence type="ECO:0000313" key="4">
    <source>
        <dbReference type="EMBL" id="MBD2597279.1"/>
    </source>
</evidence>
<dbReference type="SUPFAM" id="SSF52091">
    <property type="entry name" value="SpoIIaa-like"/>
    <property type="match status" value="1"/>
</dbReference>
<evidence type="ECO:0000259" key="3">
    <source>
        <dbReference type="PROSITE" id="PS50801"/>
    </source>
</evidence>
<sequence length="116" mass="12994">MNDKLRLTILEPAGILDKISGNQLQNEISTLINNGINIILIDMQGIKFIDSSGLGYLVSAMKIVSNANAKFFLCSASDQVNMLFEITKVNKSLQMFADRDECKRYILNTLSRMSCR</sequence>
<evidence type="ECO:0000256" key="1">
    <source>
        <dbReference type="ARBA" id="ARBA00009013"/>
    </source>
</evidence>
<proteinExistence type="inferred from homology"/>
<dbReference type="Proteomes" id="UP000603457">
    <property type="component" value="Unassembled WGS sequence"/>
</dbReference>
<dbReference type="EMBL" id="JACJTB010000039">
    <property type="protein sequence ID" value="MBD2597279.1"/>
    <property type="molecule type" value="Genomic_DNA"/>
</dbReference>
<dbReference type="CDD" id="cd07043">
    <property type="entry name" value="STAS_anti-anti-sigma_factors"/>
    <property type="match status" value="1"/>
</dbReference>
<reference evidence="4 5" key="1">
    <citation type="journal article" date="2020" name="ISME J.">
        <title>Comparative genomics reveals insights into cyanobacterial evolution and habitat adaptation.</title>
        <authorList>
            <person name="Chen M.Y."/>
            <person name="Teng W.K."/>
            <person name="Zhao L."/>
            <person name="Hu C.X."/>
            <person name="Zhou Y.K."/>
            <person name="Han B.P."/>
            <person name="Song L.R."/>
            <person name="Shu W.S."/>
        </authorList>
    </citation>
    <scope>NUCLEOTIDE SEQUENCE [LARGE SCALE GENOMIC DNA]</scope>
    <source>
        <strain evidence="4 5">FACHB-130</strain>
    </source>
</reference>
<organism evidence="4 5">
    <name type="scientific">Nostoc spongiaeforme FACHB-130</name>
    <dbReference type="NCBI Taxonomy" id="1357510"/>
    <lineage>
        <taxon>Bacteria</taxon>
        <taxon>Bacillati</taxon>
        <taxon>Cyanobacteriota</taxon>
        <taxon>Cyanophyceae</taxon>
        <taxon>Nostocales</taxon>
        <taxon>Nostocaceae</taxon>
        <taxon>Nostoc</taxon>
    </lineage>
</organism>
<dbReference type="RefSeq" id="WP_190969948.1">
    <property type="nucleotide sequence ID" value="NZ_JACJTB010000039.1"/>
</dbReference>
<protein>
    <recommendedName>
        <fullName evidence="2">Anti-sigma factor antagonist</fullName>
    </recommendedName>
</protein>
<dbReference type="PANTHER" id="PTHR33495">
    <property type="entry name" value="ANTI-SIGMA FACTOR ANTAGONIST TM_1081-RELATED-RELATED"/>
    <property type="match status" value="1"/>
</dbReference>
<dbReference type="InterPro" id="IPR002645">
    <property type="entry name" value="STAS_dom"/>
</dbReference>
<comment type="caution">
    <text evidence="4">The sequence shown here is derived from an EMBL/GenBank/DDBJ whole genome shotgun (WGS) entry which is preliminary data.</text>
</comment>
<accession>A0ABR8G270</accession>
<name>A0ABR8G270_9NOSO</name>
<evidence type="ECO:0000256" key="2">
    <source>
        <dbReference type="RuleBase" id="RU003749"/>
    </source>
</evidence>
<dbReference type="Gene3D" id="3.30.750.24">
    <property type="entry name" value="STAS domain"/>
    <property type="match status" value="1"/>
</dbReference>
<comment type="similarity">
    <text evidence="1 2">Belongs to the anti-sigma-factor antagonist family.</text>
</comment>